<dbReference type="SUPFAM" id="SSF53335">
    <property type="entry name" value="S-adenosyl-L-methionine-dependent methyltransferases"/>
    <property type="match status" value="1"/>
</dbReference>
<dbReference type="Gene3D" id="3.40.50.150">
    <property type="entry name" value="Vaccinia Virus protein VP39"/>
    <property type="match status" value="1"/>
</dbReference>
<evidence type="ECO:0000313" key="2">
    <source>
        <dbReference type="Proteomes" id="UP000284548"/>
    </source>
</evidence>
<name>A0A3R6HQ48_9BACT</name>
<accession>A0A3R6HQ48</accession>
<protein>
    <recommendedName>
        <fullName evidence="3">DNA (cytosine-5-)-methyltransferase</fullName>
    </recommendedName>
</protein>
<dbReference type="AlphaFoldDB" id="A0A3R6HQ48"/>
<comment type="caution">
    <text evidence="1">The sequence shown here is derived from an EMBL/GenBank/DDBJ whole genome shotgun (WGS) entry which is preliminary data.</text>
</comment>
<proteinExistence type="predicted"/>
<dbReference type="InterPro" id="IPR029063">
    <property type="entry name" value="SAM-dependent_MTases_sf"/>
</dbReference>
<evidence type="ECO:0000313" key="1">
    <source>
        <dbReference type="EMBL" id="RHH81418.1"/>
    </source>
</evidence>
<sequence length="150" mass="16619">MITGGKRMKSLLLSGKVKPDVGGQVLDIYNQAVLQGISPTIKTTIDTANMTFVTIMNKEIIHTAPNGKKYSIQIRKYTPRDCFRLMGVHEADIDKLLSKEKTGQLIISKSKLYALAGNSIVTNCLTAMFEELIFPSGNHYHDKTGQLSLF</sequence>
<dbReference type="EMBL" id="QRKB01000025">
    <property type="protein sequence ID" value="RHH81418.1"/>
    <property type="molecule type" value="Genomic_DNA"/>
</dbReference>
<reference evidence="1 2" key="1">
    <citation type="submission" date="2018-08" db="EMBL/GenBank/DDBJ databases">
        <title>A genome reference for cultivated species of the human gut microbiota.</title>
        <authorList>
            <person name="Zou Y."/>
            <person name="Xue W."/>
            <person name="Luo G."/>
        </authorList>
    </citation>
    <scope>NUCLEOTIDE SEQUENCE [LARGE SCALE GENOMIC DNA]</scope>
    <source>
        <strain evidence="1 2">AM16-54</strain>
    </source>
</reference>
<dbReference type="Gene3D" id="3.90.120.10">
    <property type="entry name" value="DNA Methylase, subunit A, domain 2"/>
    <property type="match status" value="1"/>
</dbReference>
<gene>
    <name evidence="1" type="ORF">DW192_10175</name>
</gene>
<evidence type="ECO:0008006" key="3">
    <source>
        <dbReference type="Google" id="ProtNLM"/>
    </source>
</evidence>
<dbReference type="RefSeq" id="WP_118255113.1">
    <property type="nucleotide sequence ID" value="NZ_QRKB01000025.1"/>
</dbReference>
<organism evidence="1 2">
    <name type="scientific">Segatella copri</name>
    <dbReference type="NCBI Taxonomy" id="165179"/>
    <lineage>
        <taxon>Bacteria</taxon>
        <taxon>Pseudomonadati</taxon>
        <taxon>Bacteroidota</taxon>
        <taxon>Bacteroidia</taxon>
        <taxon>Bacteroidales</taxon>
        <taxon>Prevotellaceae</taxon>
        <taxon>Segatella</taxon>
    </lineage>
</organism>
<dbReference type="Proteomes" id="UP000284548">
    <property type="component" value="Unassembled WGS sequence"/>
</dbReference>